<dbReference type="InterPro" id="IPR031778">
    <property type="entry name" value="Sortilin_N"/>
</dbReference>
<feature type="region of interest" description="Disordered" evidence="2">
    <location>
        <begin position="808"/>
        <end position="832"/>
    </location>
</feature>
<dbReference type="RefSeq" id="WP_367886777.1">
    <property type="nucleotide sequence ID" value="NZ_CP130612.1"/>
</dbReference>
<evidence type="ECO:0000259" key="4">
    <source>
        <dbReference type="Pfam" id="PF15902"/>
    </source>
</evidence>
<sequence length="1112" mass="120141">MRASSSFALLLALPLALAAQGRPGARPAAAGPNTTQADSGGGALPNSALSAFRFRAIGPATYSGRIGDIAVAPDKKTWYVGVASGGVWKTENAGTTWAPIFDSQQDVYSVGTVVLDPKDPNTVWVGTGENNAQRSVSYGNGIYKSEDGGRTWRNMGLKESEHIGRIAFDPRDSKVMYVAAQGPLFSEGGERGLYKTTDGGETWTNILKGTRWAGVNDVLVDPNNPDILLASTWQRHRHFFGYLAGGPESGLHRSTDGGKTWKQVSGVPNGEGRIGLARSPSHPHVVYAIAEAGGQRGGTFRSDDGGASWRRQGSYATIGLYYQEIFVDPVNPDRVYSMDVRTQVSNDAGRTFSALGEDGKHVDNHALWADPDDPEHLLIGSDGGLYESFDGGRTYKFFANLPLAQFYKIDISREAPFYLVCGGTQDNYSFCGPTRTNNDNGIRNSDWFVTNGGDGFQSRVDPADPNTIYAESQNGGLTRFDRRTGEGVNIVPQPAPGEPASRFNWDSPLIISPHNRTRLYFGSQRLWRSNDRGDSWTAISPDLTRNLSRPELKMQGRVWSVDAVSRNTSTAFYGNLSAVDESPRVEGLIYAGTDDGLIQVTEDGGANWRRIDRLPGVPDTSYIADIVASAHDANTVYASVINYQRGDFKPYVLRSTDRGRTWTSIAGNLPARGSVHVIAEDPKMKGLLFAGTEFGLFVSIDDGARWQAMRGGMPPISIRDIAIHPEMDDLVVATFGRGIFVLDDYSALRALTPELLRAEAALLPSRAAHLFMQDSPLGGNGVSFQGASHYFANNPPVGAAITYHLRSQYRSARQQREQREQGLNRSGADVPFPGREALKAEQEEEAPSVEVEITDASGAVVSRFDGTNTAGTNRVVWNLRWPGVNPVGAQQQGGFGGGGGGGGGGGAAGGANGPRGGNGPFVVPGTYRVQLFKRVAGQRTAITQPSTFEVKLLPNAPVTVADRERALQYQRRAQELQRVVLGTNAVMAEVSTRLDALQQAVERITKPTTLDADVRAAIARLRGIREQLSGDNTPGRYSEPVAQSLLGRMNRAASFGETLGVPTQTQQQQLEIVAREFPAIKQALDAFFANDLARLEREAEAQGAPWTPGRRM</sequence>
<dbReference type="AlphaFoldDB" id="A0AA49JSD0"/>
<dbReference type="Proteomes" id="UP001229955">
    <property type="component" value="Chromosome"/>
</dbReference>
<dbReference type="PANTHER" id="PTHR43739">
    <property type="entry name" value="XYLOGLUCANASE (EUROFUNG)"/>
    <property type="match status" value="1"/>
</dbReference>
<feature type="chain" id="PRO_5041304772" description="Sortilin N-terminal domain-containing protein" evidence="3">
    <location>
        <begin position="19"/>
        <end position="1112"/>
    </location>
</feature>
<accession>A0AA49JY27</accession>
<evidence type="ECO:0000313" key="6">
    <source>
        <dbReference type="EMBL" id="WKW13984.1"/>
    </source>
</evidence>
<dbReference type="InterPro" id="IPR036278">
    <property type="entry name" value="Sialidase_sf"/>
</dbReference>
<dbReference type="EMBL" id="CP130613">
    <property type="protein sequence ID" value="WKW13984.1"/>
    <property type="molecule type" value="Genomic_DNA"/>
</dbReference>
<dbReference type="GO" id="GO:0010411">
    <property type="term" value="P:xyloglucan metabolic process"/>
    <property type="evidence" value="ECO:0007669"/>
    <property type="project" value="TreeGrafter"/>
</dbReference>
<dbReference type="CDD" id="cd15482">
    <property type="entry name" value="Sialidase_non-viral"/>
    <property type="match status" value="2"/>
</dbReference>
<feature type="region of interest" description="Disordered" evidence="2">
    <location>
        <begin position="893"/>
        <end position="916"/>
    </location>
</feature>
<name>A0AA49JSD0_9BACT</name>
<evidence type="ECO:0000256" key="2">
    <source>
        <dbReference type="SAM" id="MobiDB-lite"/>
    </source>
</evidence>
<reference evidence="5" key="1">
    <citation type="submission" date="2023-07" db="EMBL/GenBank/DDBJ databases">
        <authorList>
            <person name="Haufschild T."/>
            <person name="Kallscheuer N."/>
            <person name="Hammer J."/>
            <person name="Kohn T."/>
            <person name="Kabuu M."/>
            <person name="Jogler M."/>
            <person name="Wohfarth N."/>
            <person name="Heuer A."/>
            <person name="Rohde M."/>
            <person name="van Teeseling M.C.F."/>
            <person name="Jogler C."/>
        </authorList>
    </citation>
    <scope>NUCLEOTIDE SEQUENCE</scope>
    <source>
        <strain evidence="5">Strain 138</strain>
        <strain evidence="6">Strain 318</strain>
    </source>
</reference>
<keyword evidence="7" id="KW-1185">Reference proteome</keyword>
<dbReference type="Pfam" id="PF15902">
    <property type="entry name" value="Sortilin-Vps10"/>
    <property type="match status" value="1"/>
</dbReference>
<evidence type="ECO:0000313" key="7">
    <source>
        <dbReference type="Proteomes" id="UP001229955"/>
    </source>
</evidence>
<evidence type="ECO:0000256" key="3">
    <source>
        <dbReference type="SAM" id="SignalP"/>
    </source>
</evidence>
<accession>A0AA49JSD0</accession>
<dbReference type="InterPro" id="IPR052025">
    <property type="entry name" value="Xyloglucanase_GH74"/>
</dbReference>
<dbReference type="SUPFAM" id="SSF50939">
    <property type="entry name" value="Sialidases"/>
    <property type="match status" value="1"/>
</dbReference>
<evidence type="ECO:0000313" key="5">
    <source>
        <dbReference type="EMBL" id="WKW11074.1"/>
    </source>
</evidence>
<organism evidence="5">
    <name type="scientific">Pseudogemmatithrix spongiicola</name>
    <dbReference type="NCBI Taxonomy" id="3062599"/>
    <lineage>
        <taxon>Bacteria</taxon>
        <taxon>Pseudomonadati</taxon>
        <taxon>Gemmatimonadota</taxon>
        <taxon>Gemmatimonadia</taxon>
        <taxon>Gemmatimonadales</taxon>
        <taxon>Gemmatimonadaceae</taxon>
        <taxon>Pseudogemmatithrix</taxon>
    </lineage>
</organism>
<feature type="domain" description="Sortilin N-terminal" evidence="4">
    <location>
        <begin position="87"/>
        <end position="211"/>
    </location>
</feature>
<proteinExistence type="predicted"/>
<protein>
    <recommendedName>
        <fullName evidence="4">Sortilin N-terminal domain-containing protein</fullName>
    </recommendedName>
</protein>
<gene>
    <name evidence="5" type="ORF">Strain138_000309</name>
    <name evidence="6" type="ORF">Strain318_000309</name>
</gene>
<dbReference type="KEGG" id="pspc:Strain318_000309"/>
<evidence type="ECO:0000256" key="1">
    <source>
        <dbReference type="ARBA" id="ARBA00022737"/>
    </source>
</evidence>
<dbReference type="SUPFAM" id="SSF110296">
    <property type="entry name" value="Oligoxyloglucan reducing end-specific cellobiohydrolase"/>
    <property type="match status" value="1"/>
</dbReference>
<dbReference type="Gene3D" id="2.60.40.4070">
    <property type="match status" value="1"/>
</dbReference>
<keyword evidence="1" id="KW-0677">Repeat</keyword>
<dbReference type="PANTHER" id="PTHR43739:SF5">
    <property type="entry name" value="EXO-ALPHA-SIALIDASE"/>
    <property type="match status" value="1"/>
</dbReference>
<feature type="signal peptide" evidence="3">
    <location>
        <begin position="1"/>
        <end position="18"/>
    </location>
</feature>
<keyword evidence="3" id="KW-0732">Signal</keyword>
<feature type="region of interest" description="Disordered" evidence="2">
    <location>
        <begin position="23"/>
        <end position="42"/>
    </location>
</feature>
<dbReference type="Gene3D" id="2.130.10.10">
    <property type="entry name" value="YVTN repeat-like/Quinoprotein amine dehydrogenase"/>
    <property type="match status" value="5"/>
</dbReference>
<dbReference type="InterPro" id="IPR015943">
    <property type="entry name" value="WD40/YVTN_repeat-like_dom_sf"/>
</dbReference>
<dbReference type="EMBL" id="CP130612">
    <property type="protein sequence ID" value="WKW11074.1"/>
    <property type="molecule type" value="Genomic_DNA"/>
</dbReference>